<evidence type="ECO:0000259" key="17">
    <source>
        <dbReference type="Pfam" id="PF00912"/>
    </source>
</evidence>
<dbReference type="GO" id="GO:0008360">
    <property type="term" value="P:regulation of cell shape"/>
    <property type="evidence" value="ECO:0007669"/>
    <property type="project" value="UniProtKB-KW"/>
</dbReference>
<evidence type="ECO:0000256" key="2">
    <source>
        <dbReference type="ARBA" id="ARBA00007739"/>
    </source>
</evidence>
<dbReference type="InterPro" id="IPR001264">
    <property type="entry name" value="Glyco_trans_51"/>
</dbReference>
<dbReference type="PANTHER" id="PTHR32282:SF33">
    <property type="entry name" value="PEPTIDOGLYCAN GLYCOSYLTRANSFERASE"/>
    <property type="match status" value="1"/>
</dbReference>
<keyword evidence="5" id="KW-0328">Glycosyltransferase</keyword>
<keyword evidence="15" id="KW-0812">Transmembrane</keyword>
<dbReference type="GO" id="GO:0006508">
    <property type="term" value="P:proteolysis"/>
    <property type="evidence" value="ECO:0007669"/>
    <property type="project" value="UniProtKB-KW"/>
</dbReference>
<dbReference type="InterPro" id="IPR012338">
    <property type="entry name" value="Beta-lactam/transpept-like"/>
</dbReference>
<name>A0A6L9SDU5_9ACTN</name>
<evidence type="ECO:0000256" key="3">
    <source>
        <dbReference type="ARBA" id="ARBA00022645"/>
    </source>
</evidence>
<dbReference type="GO" id="GO:0008658">
    <property type="term" value="F:penicillin binding"/>
    <property type="evidence" value="ECO:0007669"/>
    <property type="project" value="InterPro"/>
</dbReference>
<feature type="region of interest" description="Disordered" evidence="14">
    <location>
        <begin position="700"/>
        <end position="870"/>
    </location>
</feature>
<feature type="domain" description="Glycosyl transferase family 51" evidence="17">
    <location>
        <begin position="90"/>
        <end position="279"/>
    </location>
</feature>
<organism evidence="18 19">
    <name type="scientific">Phytoactinopolyspora halotolerans</name>
    <dbReference type="NCBI Taxonomy" id="1981512"/>
    <lineage>
        <taxon>Bacteria</taxon>
        <taxon>Bacillati</taxon>
        <taxon>Actinomycetota</taxon>
        <taxon>Actinomycetes</taxon>
        <taxon>Jiangellales</taxon>
        <taxon>Jiangellaceae</taxon>
        <taxon>Phytoactinopolyspora</taxon>
    </lineage>
</organism>
<keyword evidence="8" id="KW-0133">Cell shape</keyword>
<comment type="catalytic activity">
    <reaction evidence="13">
        <text>[GlcNAc-(1-&gt;4)-Mur2Ac(oyl-L-Ala-gamma-D-Glu-L-Lys-D-Ala-D-Ala)](n)-di-trans,octa-cis-undecaprenyl diphosphate + beta-D-GlcNAc-(1-&gt;4)-Mur2Ac(oyl-L-Ala-gamma-D-Glu-L-Lys-D-Ala-D-Ala)-di-trans,octa-cis-undecaprenyl diphosphate = [GlcNAc-(1-&gt;4)-Mur2Ac(oyl-L-Ala-gamma-D-Glu-L-Lys-D-Ala-D-Ala)](n+1)-di-trans,octa-cis-undecaprenyl diphosphate + di-trans,octa-cis-undecaprenyl diphosphate + H(+)</text>
        <dbReference type="Rhea" id="RHEA:23708"/>
        <dbReference type="Rhea" id="RHEA-COMP:9602"/>
        <dbReference type="Rhea" id="RHEA-COMP:9603"/>
        <dbReference type="ChEBI" id="CHEBI:15378"/>
        <dbReference type="ChEBI" id="CHEBI:58405"/>
        <dbReference type="ChEBI" id="CHEBI:60033"/>
        <dbReference type="ChEBI" id="CHEBI:78435"/>
        <dbReference type="EC" id="2.4.99.28"/>
    </reaction>
</comment>
<evidence type="ECO:0000256" key="14">
    <source>
        <dbReference type="SAM" id="MobiDB-lite"/>
    </source>
</evidence>
<evidence type="ECO:0000256" key="7">
    <source>
        <dbReference type="ARBA" id="ARBA00022801"/>
    </source>
</evidence>
<dbReference type="PANTHER" id="PTHR32282">
    <property type="entry name" value="BINDING PROTEIN TRANSPEPTIDASE, PUTATIVE-RELATED"/>
    <property type="match status" value="1"/>
</dbReference>
<dbReference type="GO" id="GO:0071555">
    <property type="term" value="P:cell wall organization"/>
    <property type="evidence" value="ECO:0007669"/>
    <property type="project" value="UniProtKB-KW"/>
</dbReference>
<sequence>MSRTARVVDLWSAARAMAFSPVPFLVGLRRVFVAIGVSALCGVLMAGIVLPVVGALGLGARVGSEWFDDMTIDFEPGPLAETSRILDADGRVLATFFDENRDYVELDEIADVMIDAILAVEDDRFFERGPIDFQGTLRAFIRNVEAGETQAGGSTLTQQYVKLVRVSQAQNAQERSSVLASDGVDGYRRKLDELRMAISVEQEYTKEEILERYLNIAFFGSRAYGVEAAARTYFSVGAGELTLAQAALLAGIVQSPNRYDPNRNPDAALARRNVVLGRMAETGMISELTAAELRGTDLDLKPRSVSNGCVDSYAGFYCDYVVNEIRTIEELGSTPEEREHALTRGGLTIESTLRRSVQRTAEGAVSERVAATDEAIASLAAIEPGTGDIQALANSREYGVDGEGVSNFNYAVDRDMGGSVGMQPGSAAKAFVLAAAVKQGIGLGTSFSSPAQISVPISRYSDCDGRIRSSETWRPKNYDGGYGGIDVRTATERSVNTFFAQLAVETGLCEPAKLAQKMGAGRADGSDYRTFPASVLGANEVSPLGMAQAYATFANRGVHCQPRAVVKVKNRSGKVVVDRSEPDCERVLEKNVADTVNSVLEGVVHNAGGTGGRMQLEDGRRAAGKTGTTNGAVAVWFVGYTPQLATAVAVADVDGDERDGGRLRSLDGMSFNGEQIPQACGGCIPGPIWKHFMDEILEGEPKKTFNRPRGITRRDDSGGGSTPSRDSSNDDAGSSGGDRNSGSGDMNSDTTGGGQGSSERTDGGGSDGSDGRGGDGNDGDRGGGGDGGSTGGDGGGGSGTPDDPPSSVPPPPAGGGDANGNGDGGGDGHGGGDGSGGGTDNDGWGSEDREDGGGDWGNGDSNPDPDDSGW</sequence>
<dbReference type="InterPro" id="IPR001460">
    <property type="entry name" value="PCN-bd_Tpept"/>
</dbReference>
<evidence type="ECO:0000256" key="13">
    <source>
        <dbReference type="ARBA" id="ARBA00049902"/>
    </source>
</evidence>
<evidence type="ECO:0000313" key="18">
    <source>
        <dbReference type="EMBL" id="NEE03277.1"/>
    </source>
</evidence>
<dbReference type="Pfam" id="PF00912">
    <property type="entry name" value="Transgly"/>
    <property type="match status" value="1"/>
</dbReference>
<dbReference type="InterPro" id="IPR050396">
    <property type="entry name" value="Glycosyltr_51/Transpeptidase"/>
</dbReference>
<evidence type="ECO:0000256" key="6">
    <source>
        <dbReference type="ARBA" id="ARBA00022679"/>
    </source>
</evidence>
<gene>
    <name evidence="18" type="ORF">G1H10_24215</name>
</gene>
<evidence type="ECO:0000259" key="16">
    <source>
        <dbReference type="Pfam" id="PF00905"/>
    </source>
</evidence>
<evidence type="ECO:0000256" key="12">
    <source>
        <dbReference type="ARBA" id="ARBA00034000"/>
    </source>
</evidence>
<dbReference type="GO" id="GO:0009002">
    <property type="term" value="F:serine-type D-Ala-D-Ala carboxypeptidase activity"/>
    <property type="evidence" value="ECO:0007669"/>
    <property type="project" value="UniProtKB-EC"/>
</dbReference>
<dbReference type="InterPro" id="IPR036950">
    <property type="entry name" value="PBP_transglycosylase"/>
</dbReference>
<comment type="similarity">
    <text evidence="1">In the C-terminal section; belongs to the transpeptidase family.</text>
</comment>
<evidence type="ECO:0000313" key="19">
    <source>
        <dbReference type="Proteomes" id="UP000475214"/>
    </source>
</evidence>
<feature type="domain" description="Penicillin-binding protein transpeptidase" evidence="16">
    <location>
        <begin position="380"/>
        <end position="660"/>
    </location>
</feature>
<evidence type="ECO:0000256" key="15">
    <source>
        <dbReference type="SAM" id="Phobius"/>
    </source>
</evidence>
<dbReference type="SUPFAM" id="SSF53955">
    <property type="entry name" value="Lysozyme-like"/>
    <property type="match status" value="1"/>
</dbReference>
<protein>
    <submittedName>
        <fullName evidence="18">Penicillin-binding protein</fullName>
    </submittedName>
</protein>
<dbReference type="AlphaFoldDB" id="A0A6L9SDU5"/>
<accession>A0A6L9SDU5</accession>
<keyword evidence="9" id="KW-0573">Peptidoglycan synthesis</keyword>
<evidence type="ECO:0000256" key="1">
    <source>
        <dbReference type="ARBA" id="ARBA00007090"/>
    </source>
</evidence>
<keyword evidence="7" id="KW-0378">Hydrolase</keyword>
<keyword evidence="19" id="KW-1185">Reference proteome</keyword>
<feature type="transmembrane region" description="Helical" evidence="15">
    <location>
        <begin position="31"/>
        <end position="58"/>
    </location>
</feature>
<keyword evidence="15" id="KW-0472">Membrane</keyword>
<keyword evidence="10" id="KW-0511">Multifunctional enzyme</keyword>
<comment type="catalytic activity">
    <reaction evidence="12">
        <text>Preferential cleavage: (Ac)2-L-Lys-D-Ala-|-D-Ala. Also transpeptidation of peptidyl-alanyl moieties that are N-acyl substituents of D-alanine.</text>
        <dbReference type="EC" id="3.4.16.4"/>
    </reaction>
</comment>
<dbReference type="FunFam" id="1.10.3810.10:FF:000001">
    <property type="entry name" value="Penicillin-binding protein 1A"/>
    <property type="match status" value="1"/>
</dbReference>
<evidence type="ECO:0000256" key="5">
    <source>
        <dbReference type="ARBA" id="ARBA00022676"/>
    </source>
</evidence>
<dbReference type="Proteomes" id="UP000475214">
    <property type="component" value="Unassembled WGS sequence"/>
</dbReference>
<feature type="compositionally biased region" description="Gly residues" evidence="14">
    <location>
        <begin position="814"/>
        <end position="840"/>
    </location>
</feature>
<reference evidence="18 19" key="1">
    <citation type="submission" date="2020-02" db="EMBL/GenBank/DDBJ databases">
        <authorList>
            <person name="Li X.-J."/>
            <person name="Han X.-M."/>
        </authorList>
    </citation>
    <scope>NUCLEOTIDE SEQUENCE [LARGE SCALE GENOMIC DNA]</scope>
    <source>
        <strain evidence="18 19">CCTCC AB 2017055</strain>
    </source>
</reference>
<dbReference type="Gene3D" id="1.10.3810.10">
    <property type="entry name" value="Biosynthetic peptidoglycan transglycosylase-like"/>
    <property type="match status" value="1"/>
</dbReference>
<evidence type="ECO:0000256" key="10">
    <source>
        <dbReference type="ARBA" id="ARBA00023268"/>
    </source>
</evidence>
<comment type="caution">
    <text evidence="18">The sequence shown here is derived from an EMBL/GenBank/DDBJ whole genome shotgun (WGS) entry which is preliminary data.</text>
</comment>
<dbReference type="Gene3D" id="3.40.710.10">
    <property type="entry name" value="DD-peptidase/beta-lactamase superfamily"/>
    <property type="match status" value="1"/>
</dbReference>
<keyword evidence="6" id="KW-0808">Transferase</keyword>
<dbReference type="RefSeq" id="WP_163742824.1">
    <property type="nucleotide sequence ID" value="NZ_JAAGOA010000021.1"/>
</dbReference>
<proteinExistence type="inferred from homology"/>
<evidence type="ECO:0000256" key="11">
    <source>
        <dbReference type="ARBA" id="ARBA00023316"/>
    </source>
</evidence>
<feature type="compositionally biased region" description="Gly residues" evidence="14">
    <location>
        <begin position="784"/>
        <end position="799"/>
    </location>
</feature>
<dbReference type="GO" id="GO:0008955">
    <property type="term" value="F:peptidoglycan glycosyltransferase activity"/>
    <property type="evidence" value="ECO:0007669"/>
    <property type="project" value="UniProtKB-EC"/>
</dbReference>
<keyword evidence="11" id="KW-0961">Cell wall biogenesis/degradation</keyword>
<keyword evidence="4" id="KW-0645">Protease</keyword>
<comment type="similarity">
    <text evidence="2">In the N-terminal section; belongs to the glycosyltransferase 51 family.</text>
</comment>
<feature type="compositionally biased region" description="Low complexity" evidence="14">
    <location>
        <begin position="724"/>
        <end position="749"/>
    </location>
</feature>
<feature type="compositionally biased region" description="Pro residues" evidence="14">
    <location>
        <begin position="802"/>
        <end position="813"/>
    </location>
</feature>
<dbReference type="InterPro" id="IPR023346">
    <property type="entry name" value="Lysozyme-like_dom_sf"/>
</dbReference>
<dbReference type="Pfam" id="PF00905">
    <property type="entry name" value="Transpeptidase"/>
    <property type="match status" value="1"/>
</dbReference>
<dbReference type="GO" id="GO:0009252">
    <property type="term" value="P:peptidoglycan biosynthetic process"/>
    <property type="evidence" value="ECO:0007669"/>
    <property type="project" value="UniProtKB-KW"/>
</dbReference>
<dbReference type="SUPFAM" id="SSF56601">
    <property type="entry name" value="beta-lactamase/transpeptidase-like"/>
    <property type="match status" value="1"/>
</dbReference>
<dbReference type="GO" id="GO:0030288">
    <property type="term" value="C:outer membrane-bounded periplasmic space"/>
    <property type="evidence" value="ECO:0007669"/>
    <property type="project" value="TreeGrafter"/>
</dbReference>
<evidence type="ECO:0000256" key="8">
    <source>
        <dbReference type="ARBA" id="ARBA00022960"/>
    </source>
</evidence>
<evidence type="ECO:0000256" key="9">
    <source>
        <dbReference type="ARBA" id="ARBA00022984"/>
    </source>
</evidence>
<keyword evidence="15" id="KW-1133">Transmembrane helix</keyword>
<evidence type="ECO:0000256" key="4">
    <source>
        <dbReference type="ARBA" id="ARBA00022670"/>
    </source>
</evidence>
<keyword evidence="3" id="KW-0121">Carboxypeptidase</keyword>
<feature type="compositionally biased region" description="Basic and acidic residues" evidence="14">
    <location>
        <begin position="769"/>
        <end position="783"/>
    </location>
</feature>
<dbReference type="EMBL" id="JAAGOA010000021">
    <property type="protein sequence ID" value="NEE03277.1"/>
    <property type="molecule type" value="Genomic_DNA"/>
</dbReference>